<evidence type="ECO:0000259" key="1">
    <source>
        <dbReference type="PROSITE" id="PS51819"/>
    </source>
</evidence>
<evidence type="ECO:0000313" key="2">
    <source>
        <dbReference type="EMBL" id="KAE8765931.1"/>
    </source>
</evidence>
<organism evidence="2 3">
    <name type="scientific">Georgenia thermotolerans</name>
    <dbReference type="NCBI Taxonomy" id="527326"/>
    <lineage>
        <taxon>Bacteria</taxon>
        <taxon>Bacillati</taxon>
        <taxon>Actinomycetota</taxon>
        <taxon>Actinomycetes</taxon>
        <taxon>Micrococcales</taxon>
        <taxon>Bogoriellaceae</taxon>
        <taxon>Georgenia</taxon>
    </lineage>
</organism>
<protein>
    <recommendedName>
        <fullName evidence="1">VOC domain-containing protein</fullName>
    </recommendedName>
</protein>
<dbReference type="OrthoDB" id="2613830at2"/>
<sequence>MTTPTIDHIGILVPNLEEGIARWSRATGYTFSPIARYRTERYTDQQNPHPHFHDARISFSLQGPPRIELMEATGAGTHSAAHLGVHHLGFSGVEDCAARRAELAALGVGDDGISWDAEGRILLWFTDKAALDGVHLEFVSTLPGPVVADDGAPLPRDPHTGRADLWAPRTAAAQVRR</sequence>
<dbReference type="EMBL" id="WHJE01000003">
    <property type="protein sequence ID" value="KAE8765931.1"/>
    <property type="molecule type" value="Genomic_DNA"/>
</dbReference>
<comment type="caution">
    <text evidence="2">The sequence shown here is derived from an EMBL/GenBank/DDBJ whole genome shotgun (WGS) entry which is preliminary data.</text>
</comment>
<dbReference type="AlphaFoldDB" id="A0A7J5UUG1"/>
<accession>A0A7J5UUG1</accession>
<dbReference type="Pfam" id="PF13669">
    <property type="entry name" value="Glyoxalase_4"/>
    <property type="match status" value="1"/>
</dbReference>
<dbReference type="RefSeq" id="WP_152202379.1">
    <property type="nucleotide sequence ID" value="NZ_VUKF01000013.1"/>
</dbReference>
<dbReference type="PROSITE" id="PS51819">
    <property type="entry name" value="VOC"/>
    <property type="match status" value="1"/>
</dbReference>
<dbReference type="SUPFAM" id="SSF54593">
    <property type="entry name" value="Glyoxalase/Bleomycin resistance protein/Dihydroxybiphenyl dioxygenase"/>
    <property type="match status" value="1"/>
</dbReference>
<name>A0A7J5UUG1_9MICO</name>
<evidence type="ECO:0000313" key="3">
    <source>
        <dbReference type="Proteomes" id="UP000451860"/>
    </source>
</evidence>
<dbReference type="InterPro" id="IPR037523">
    <property type="entry name" value="VOC_core"/>
</dbReference>
<keyword evidence="3" id="KW-1185">Reference proteome</keyword>
<gene>
    <name evidence="2" type="ORF">GB883_01530</name>
</gene>
<dbReference type="Gene3D" id="3.10.180.10">
    <property type="entry name" value="2,3-Dihydroxybiphenyl 1,2-Dioxygenase, domain 1"/>
    <property type="match status" value="1"/>
</dbReference>
<feature type="domain" description="VOC" evidence="1">
    <location>
        <begin position="5"/>
        <end position="141"/>
    </location>
</feature>
<reference evidence="2 3" key="1">
    <citation type="submission" date="2019-10" db="EMBL/GenBank/DDBJ databases">
        <title>Georgenia wutianyii sp. nov. and Georgenia yuyongxinii sp. nov. isolated from plateau pika (Ochotona curzoniae) in the Qinghai-Tibet plateau of China.</title>
        <authorList>
            <person name="Tian Z."/>
        </authorList>
    </citation>
    <scope>NUCLEOTIDE SEQUENCE [LARGE SCALE GENOMIC DNA]</scope>
    <source>
        <strain evidence="2 3">DSM 21501</strain>
    </source>
</reference>
<dbReference type="InterPro" id="IPR029068">
    <property type="entry name" value="Glyas_Bleomycin-R_OHBP_Dase"/>
</dbReference>
<dbReference type="Proteomes" id="UP000451860">
    <property type="component" value="Unassembled WGS sequence"/>
</dbReference>
<proteinExistence type="predicted"/>